<dbReference type="SUPFAM" id="SSF52266">
    <property type="entry name" value="SGNH hydrolase"/>
    <property type="match status" value="1"/>
</dbReference>
<dbReference type="EMBL" id="BAAAQM010000032">
    <property type="protein sequence ID" value="GAA1983994.1"/>
    <property type="molecule type" value="Genomic_DNA"/>
</dbReference>
<evidence type="ECO:0000259" key="1">
    <source>
        <dbReference type="Pfam" id="PF13472"/>
    </source>
</evidence>
<dbReference type="Gene3D" id="3.40.50.1110">
    <property type="entry name" value="SGNH hydrolase"/>
    <property type="match status" value="1"/>
</dbReference>
<dbReference type="InterPro" id="IPR036514">
    <property type="entry name" value="SGNH_hydro_sf"/>
</dbReference>
<dbReference type="CDD" id="cd01830">
    <property type="entry name" value="XynE_like"/>
    <property type="match status" value="1"/>
</dbReference>
<dbReference type="Proteomes" id="UP001499854">
    <property type="component" value="Unassembled WGS sequence"/>
</dbReference>
<organism evidence="2 3">
    <name type="scientific">Catenulispora subtropica</name>
    <dbReference type="NCBI Taxonomy" id="450798"/>
    <lineage>
        <taxon>Bacteria</taxon>
        <taxon>Bacillati</taxon>
        <taxon>Actinomycetota</taxon>
        <taxon>Actinomycetes</taxon>
        <taxon>Catenulisporales</taxon>
        <taxon>Catenulisporaceae</taxon>
        <taxon>Catenulispora</taxon>
    </lineage>
</organism>
<protein>
    <recommendedName>
        <fullName evidence="1">SGNH hydrolase-type esterase domain-containing protein</fullName>
    </recommendedName>
</protein>
<dbReference type="PANTHER" id="PTHR43784:SF2">
    <property type="entry name" value="GDSL-LIKE LIPASE_ACYLHYDROLASE, PUTATIVE (AFU_ORTHOLOGUE AFUA_2G00820)-RELATED"/>
    <property type="match status" value="1"/>
</dbReference>
<dbReference type="InterPro" id="IPR053140">
    <property type="entry name" value="GDSL_Rv0518-like"/>
</dbReference>
<reference evidence="2 3" key="1">
    <citation type="journal article" date="2019" name="Int. J. Syst. Evol. Microbiol.">
        <title>The Global Catalogue of Microorganisms (GCM) 10K type strain sequencing project: providing services to taxonomists for standard genome sequencing and annotation.</title>
        <authorList>
            <consortium name="The Broad Institute Genomics Platform"/>
            <consortium name="The Broad Institute Genome Sequencing Center for Infectious Disease"/>
            <person name="Wu L."/>
            <person name="Ma J."/>
        </authorList>
    </citation>
    <scope>NUCLEOTIDE SEQUENCE [LARGE SCALE GENOMIC DNA]</scope>
    <source>
        <strain evidence="2 3">JCM 16013</strain>
    </source>
</reference>
<dbReference type="Pfam" id="PF13472">
    <property type="entry name" value="Lipase_GDSL_2"/>
    <property type="match status" value="1"/>
</dbReference>
<dbReference type="PANTHER" id="PTHR43784">
    <property type="entry name" value="GDSL-LIKE LIPASE/ACYLHYDROLASE, PUTATIVE (AFU_ORTHOLOGUE AFUA_2G00820)-RELATED"/>
    <property type="match status" value="1"/>
</dbReference>
<feature type="domain" description="SGNH hydrolase-type esterase" evidence="1">
    <location>
        <begin position="554"/>
        <end position="746"/>
    </location>
</feature>
<proteinExistence type="predicted"/>
<dbReference type="InterPro" id="IPR013830">
    <property type="entry name" value="SGNH_hydro"/>
</dbReference>
<sequence>MHGTARAATTASALAATFDNAGISDDSAPAAANLDGGGASFSAQALAGDGWSPGAVFSLADGATVTVPQVAPGQPDNTLAAGQVVSVTGSGGALDLVATSSDGDTAGTGTVTYADGTTQSFAMAVPDWWTGTVGIAAVSPYRNSGSGRQTHQVSLYLTSVPLAAGKTVASVTLPNVNATTNGPAMHVFAVTVAPVASGASLTAAFDNTAISDDGDVGGADIDGWGNSFSQQDLNAAGWSPGARVTAGAATMAMPQVAAGKPDNVVADGQRIAYSTSGSALGFLATSVNGSASGSGTLTYSDGSTQNYTIGTPDWITGATDTMAVSLPHWNRSSGQQANSAKLYVESVPLAAGKSLVSLTLPAAGSNGARLHIFAIGTRASSAAWSGSWAAAADDGLVPGPWTNRTLRMVEHSSVGGSQVRIRLDNAFVGAPVNVGHATIAVQSSGSSATGAPVTLTFRGNQAVTIPGGGQAMSDAVPFTVPADANLLVSVYFPGTVQLESVHSLGMQDMYSSADQAGDQTGAVGGFPVNNGFGFWTLLSGIDVQAANAPGTVVALGDSITDGVGSAYDGNDRWPNDLARRLSASSYPHRGVIDEGISANKVVTDDFTGVQGTGNGGISAVSRIDRDVLSQSGARTLIILEGVNDLKAGTSADQVIAGLKQIAAAAHAQGLTVIGGTVTPFKGYSAWTTAYEAQRQAVNSFVRSSGGVFDGYVDFDAAIRDPADPASMLAVDDSGDHLHPSSAGYQAMAGAVDLSKL</sequence>
<accession>A0ABN2SC38</accession>
<gene>
    <name evidence="2" type="ORF">GCM10009838_52270</name>
</gene>
<evidence type="ECO:0000313" key="2">
    <source>
        <dbReference type="EMBL" id="GAA1983994.1"/>
    </source>
</evidence>
<evidence type="ECO:0000313" key="3">
    <source>
        <dbReference type="Proteomes" id="UP001499854"/>
    </source>
</evidence>
<comment type="caution">
    <text evidence="2">The sequence shown here is derived from an EMBL/GenBank/DDBJ whole genome shotgun (WGS) entry which is preliminary data.</text>
</comment>
<name>A0ABN2SC38_9ACTN</name>
<keyword evidence="3" id="KW-1185">Reference proteome</keyword>